<evidence type="ECO:0000313" key="2">
    <source>
        <dbReference type="EMBL" id="MDG2991588.1"/>
    </source>
</evidence>
<dbReference type="EMBL" id="JAKKUT010000002">
    <property type="protein sequence ID" value="MDG2991588.1"/>
    <property type="molecule type" value="Genomic_DNA"/>
</dbReference>
<keyword evidence="1" id="KW-0812">Transmembrane</keyword>
<keyword evidence="1" id="KW-1133">Transmembrane helix</keyword>
<reference evidence="2" key="1">
    <citation type="journal article" date="2022" name="Genome Biol. Evol.">
        <title>A New Gene Family Diagnostic for Intracellular Biomineralization of Amorphous Ca Carbonates by Cyanobacteria.</title>
        <authorList>
            <person name="Benzerara K."/>
            <person name="Duprat E."/>
            <person name="Bitard-Feildel T."/>
            <person name="Caumes G."/>
            <person name="Cassier-Chauvat C."/>
            <person name="Chauvat F."/>
            <person name="Dezi M."/>
            <person name="Diop S.I."/>
            <person name="Gaschignard G."/>
            <person name="Gorgen S."/>
            <person name="Gugger M."/>
            <person name="Lopez-Garcia P."/>
            <person name="Millet M."/>
            <person name="Skouri-Panet F."/>
            <person name="Moreira D."/>
            <person name="Callebaut I."/>
        </authorList>
    </citation>
    <scope>NUCLEOTIDE SEQUENCE</scope>
    <source>
        <strain evidence="2">G9</strain>
    </source>
</reference>
<gene>
    <name evidence="2" type="ORF">L3556_11695</name>
</gene>
<reference evidence="2" key="2">
    <citation type="submission" date="2022-01" db="EMBL/GenBank/DDBJ databases">
        <authorList>
            <person name="Zivanovic Y."/>
            <person name="Moreira D."/>
            <person name="Lopez-Garcia P."/>
        </authorList>
    </citation>
    <scope>NUCLEOTIDE SEQUENCE</scope>
    <source>
        <strain evidence="2">G9</strain>
    </source>
</reference>
<keyword evidence="3" id="KW-1185">Reference proteome</keyword>
<accession>A0ABT6F1C6</accession>
<keyword evidence="1" id="KW-0472">Membrane</keyword>
<name>A0ABT6F1C6_9SYNE</name>
<sequence>MIVSPLKLNRSFLSPLGRRIPLASAGFSLVEVIVGMLIAMLFVASSMQLMVYAMLLQTQGREMSTTKSWIQEDIEQIRSLAAGYKSTQLTAPTTLGATTINVEWVDGFASGDTLRIGSDPTPYSVTAVSTTPAQLTFNPAIASVQASGGNVIAINMCNATTPAFGFAQALRTELPSLVASTRTIGGQTYTLIRGGPGGSAIPVVANTPPYHILQFNYQVVPQGSTTAVAVLDTEVIPDAALKCP</sequence>
<organism evidence="2 3">
    <name type="scientific">Candidatus Synechococcus calcipolaris G9</name>
    <dbReference type="NCBI Taxonomy" id="1497997"/>
    <lineage>
        <taxon>Bacteria</taxon>
        <taxon>Bacillati</taxon>
        <taxon>Cyanobacteriota</taxon>
        <taxon>Cyanophyceae</taxon>
        <taxon>Synechococcales</taxon>
        <taxon>Synechococcaceae</taxon>
        <taxon>Synechococcus</taxon>
    </lineage>
</organism>
<dbReference type="InterPro" id="IPR012902">
    <property type="entry name" value="N_methyl_site"/>
</dbReference>
<proteinExistence type="predicted"/>
<evidence type="ECO:0008006" key="4">
    <source>
        <dbReference type="Google" id="ProtNLM"/>
    </source>
</evidence>
<dbReference type="RefSeq" id="WP_277867451.1">
    <property type="nucleotide sequence ID" value="NZ_JAKKUT010000002.1"/>
</dbReference>
<comment type="caution">
    <text evidence="2">The sequence shown here is derived from an EMBL/GenBank/DDBJ whole genome shotgun (WGS) entry which is preliminary data.</text>
</comment>
<evidence type="ECO:0000256" key="1">
    <source>
        <dbReference type="SAM" id="Phobius"/>
    </source>
</evidence>
<feature type="transmembrane region" description="Helical" evidence="1">
    <location>
        <begin position="20"/>
        <end position="44"/>
    </location>
</feature>
<dbReference type="PROSITE" id="PS00409">
    <property type="entry name" value="PROKAR_NTER_METHYL"/>
    <property type="match status" value="1"/>
</dbReference>
<dbReference type="Proteomes" id="UP001154265">
    <property type="component" value="Unassembled WGS sequence"/>
</dbReference>
<evidence type="ECO:0000313" key="3">
    <source>
        <dbReference type="Proteomes" id="UP001154265"/>
    </source>
</evidence>
<protein>
    <recommendedName>
        <fullName evidence="4">Prepilin-type N-terminal cleavage/methylation domain-containing protein</fullName>
    </recommendedName>
</protein>